<protein>
    <submittedName>
        <fullName evidence="6">Tripeptidyl aminopeptidase</fullName>
    </submittedName>
</protein>
<reference evidence="6" key="1">
    <citation type="journal article" date="2014" name="Int. J. Syst. Evol. Microbiol.">
        <title>Complete genome sequence of Corynebacterium casei LMG S-19264T (=DSM 44701T), isolated from a smear-ripened cheese.</title>
        <authorList>
            <consortium name="US DOE Joint Genome Institute (JGI-PGF)"/>
            <person name="Walter F."/>
            <person name="Albersmeier A."/>
            <person name="Kalinowski J."/>
            <person name="Ruckert C."/>
        </authorList>
    </citation>
    <scope>NUCLEOTIDE SEQUENCE</scope>
    <source>
        <strain evidence="6">JCM 4784</strain>
    </source>
</reference>
<dbReference type="AlphaFoldDB" id="A0A919DKS1"/>
<evidence type="ECO:0000313" key="7">
    <source>
        <dbReference type="Proteomes" id="UP000608024"/>
    </source>
</evidence>
<dbReference type="PANTHER" id="PTHR11010">
    <property type="entry name" value="PROTEASE S28 PRO-X CARBOXYPEPTIDASE-RELATED"/>
    <property type="match status" value="1"/>
</dbReference>
<evidence type="ECO:0000256" key="5">
    <source>
        <dbReference type="SAM" id="SignalP"/>
    </source>
</evidence>
<keyword evidence="1" id="KW-0645">Protease</keyword>
<sequence>MRIKGTAALVCAGLAVAALPVAAAGAAAQDGTARQRAAQEDRSARTGAGRADRTQDIRARLEKISGLTVVSVTDKEGYPFYHLTYRQPVDHKRPHGASFSQRLTLWHKATAKPTVLYTTGYGLSSGTTALTKLLDANQVSVEHRYFQESRPKGAAGDDWTKMTVQQEAADEHRITQALRTVEKGKWLGTGASKGGMTATYHERFHPRDLDAVVAFVAPNDADNEDDSGYERFFRTVGTKECRTALNAVQREMLARRATLLPKFEADARANGQTFEETLGTTDRAYEFAVLDQVWNFWQSDTADNCATVPDAGKATDDELYGWSKKHGLSVYHDEELGTNGSGPYYRQAATQLGWADLKFGHLKGVRHHPGLYQPNSVLPAAMRGSYENRTIADVDRWVRTRGQRMMFIYGENDPWSAERFTPSHRDSYRYVVPGANHGASIAKLPEPQQSRVIATVKRWAGVK</sequence>
<dbReference type="InterPro" id="IPR008761">
    <property type="entry name" value="Peptidase_S37"/>
</dbReference>
<feature type="signal peptide" evidence="5">
    <location>
        <begin position="1"/>
        <end position="23"/>
    </location>
</feature>
<gene>
    <name evidence="6" type="ORF">GCM10018785_25910</name>
</gene>
<dbReference type="Pfam" id="PF05576">
    <property type="entry name" value="Peptidase_S37"/>
    <property type="match status" value="1"/>
</dbReference>
<keyword evidence="6" id="KW-0031">Aminopeptidase</keyword>
<dbReference type="InterPro" id="IPR029058">
    <property type="entry name" value="AB_hydrolase_fold"/>
</dbReference>
<dbReference type="GO" id="GO:0006508">
    <property type="term" value="P:proteolysis"/>
    <property type="evidence" value="ECO:0007669"/>
    <property type="project" value="UniProtKB-KW"/>
</dbReference>
<organism evidence="6 7">
    <name type="scientific">Streptomyces longispororuber</name>
    <dbReference type="NCBI Taxonomy" id="68230"/>
    <lineage>
        <taxon>Bacteria</taxon>
        <taxon>Bacillati</taxon>
        <taxon>Actinomycetota</taxon>
        <taxon>Actinomycetes</taxon>
        <taxon>Kitasatosporales</taxon>
        <taxon>Streptomycetaceae</taxon>
        <taxon>Streptomyces</taxon>
    </lineage>
</organism>
<evidence type="ECO:0000256" key="3">
    <source>
        <dbReference type="ARBA" id="ARBA00022801"/>
    </source>
</evidence>
<dbReference type="SUPFAM" id="SSF53474">
    <property type="entry name" value="alpha/beta-Hydrolases"/>
    <property type="match status" value="1"/>
</dbReference>
<comment type="caution">
    <text evidence="6">The sequence shown here is derived from an EMBL/GenBank/DDBJ whole genome shotgun (WGS) entry which is preliminary data.</text>
</comment>
<dbReference type="Proteomes" id="UP000608024">
    <property type="component" value="Unassembled WGS sequence"/>
</dbReference>
<evidence type="ECO:0000313" key="6">
    <source>
        <dbReference type="EMBL" id="GHE55303.1"/>
    </source>
</evidence>
<keyword evidence="3" id="KW-0378">Hydrolase</keyword>
<dbReference type="Gene3D" id="3.40.50.1820">
    <property type="entry name" value="alpha/beta hydrolase"/>
    <property type="match status" value="1"/>
</dbReference>
<proteinExistence type="predicted"/>
<dbReference type="GO" id="GO:0004177">
    <property type="term" value="F:aminopeptidase activity"/>
    <property type="evidence" value="ECO:0007669"/>
    <property type="project" value="UniProtKB-KW"/>
</dbReference>
<keyword evidence="2 5" id="KW-0732">Signal</keyword>
<name>A0A919DKS1_9ACTN</name>
<feature type="region of interest" description="Disordered" evidence="4">
    <location>
        <begin position="29"/>
        <end position="54"/>
    </location>
</feature>
<evidence type="ECO:0000256" key="4">
    <source>
        <dbReference type="SAM" id="MobiDB-lite"/>
    </source>
</evidence>
<reference evidence="6" key="2">
    <citation type="submission" date="2020-09" db="EMBL/GenBank/DDBJ databases">
        <authorList>
            <person name="Sun Q."/>
            <person name="Ohkuma M."/>
        </authorList>
    </citation>
    <scope>NUCLEOTIDE SEQUENCE</scope>
    <source>
        <strain evidence="6">JCM 4784</strain>
    </source>
</reference>
<accession>A0A919DKS1</accession>
<dbReference type="GO" id="GO:0008239">
    <property type="term" value="F:dipeptidyl-peptidase activity"/>
    <property type="evidence" value="ECO:0007669"/>
    <property type="project" value="TreeGrafter"/>
</dbReference>
<evidence type="ECO:0000256" key="1">
    <source>
        <dbReference type="ARBA" id="ARBA00022670"/>
    </source>
</evidence>
<feature type="compositionally biased region" description="Basic and acidic residues" evidence="4">
    <location>
        <begin position="37"/>
        <end position="54"/>
    </location>
</feature>
<feature type="chain" id="PRO_5038561308" evidence="5">
    <location>
        <begin position="24"/>
        <end position="463"/>
    </location>
</feature>
<dbReference type="EMBL" id="BNBT01000029">
    <property type="protein sequence ID" value="GHE55303.1"/>
    <property type="molecule type" value="Genomic_DNA"/>
</dbReference>
<evidence type="ECO:0000256" key="2">
    <source>
        <dbReference type="ARBA" id="ARBA00022729"/>
    </source>
</evidence>
<dbReference type="PANTHER" id="PTHR11010:SF38">
    <property type="entry name" value="LYSOSOMAL PRO-X CARBOXYPEPTIDASE"/>
    <property type="match status" value="1"/>
</dbReference>
<dbReference type="RefSeq" id="WP_190136043.1">
    <property type="nucleotide sequence ID" value="NZ_BNBT01000029.1"/>
</dbReference>
<keyword evidence="7" id="KW-1185">Reference proteome</keyword>